<sequence length="144" mass="16469">MKYFRPIIIFLALLQVLLSFLFYKFGSLYFFLDERSEVMPVSSLVSQGGGEDLLIGAGCFLFFILSFFNFIRLKFEVVFFDFFILFIALAVQAVSLVMIEVASFSISIAQVNGWILIAWFIGYASLWLIFFAFSINKISQVKGI</sequence>
<proteinExistence type="predicted"/>
<organism evidence="2 3">
    <name type="scientific">Exilibacterium tricleocarpae</name>
    <dbReference type="NCBI Taxonomy" id="2591008"/>
    <lineage>
        <taxon>Bacteria</taxon>
        <taxon>Pseudomonadati</taxon>
        <taxon>Pseudomonadota</taxon>
        <taxon>Gammaproteobacteria</taxon>
        <taxon>Cellvibrionales</taxon>
        <taxon>Cellvibrionaceae</taxon>
        <taxon>Exilibacterium</taxon>
    </lineage>
</organism>
<evidence type="ECO:0000256" key="1">
    <source>
        <dbReference type="SAM" id="Phobius"/>
    </source>
</evidence>
<evidence type="ECO:0000313" key="3">
    <source>
        <dbReference type="Proteomes" id="UP000319732"/>
    </source>
</evidence>
<keyword evidence="1" id="KW-0812">Transmembrane</keyword>
<feature type="transmembrane region" description="Helical" evidence="1">
    <location>
        <begin position="78"/>
        <end position="99"/>
    </location>
</feature>
<feature type="transmembrane region" description="Helical" evidence="1">
    <location>
        <begin position="7"/>
        <end position="32"/>
    </location>
</feature>
<comment type="caution">
    <text evidence="2">The sequence shown here is derived from an EMBL/GenBank/DDBJ whole genome shotgun (WGS) entry which is preliminary data.</text>
</comment>
<accession>A0A545SKP0</accession>
<dbReference type="RefSeq" id="WP_142930360.1">
    <property type="nucleotide sequence ID" value="NZ_ML660154.1"/>
</dbReference>
<evidence type="ECO:0000313" key="2">
    <source>
        <dbReference type="EMBL" id="TQV65563.1"/>
    </source>
</evidence>
<dbReference type="EMBL" id="VHSG01000079">
    <property type="protein sequence ID" value="TQV65563.1"/>
    <property type="molecule type" value="Genomic_DNA"/>
</dbReference>
<keyword evidence="1" id="KW-1133">Transmembrane helix</keyword>
<keyword evidence="1" id="KW-0472">Membrane</keyword>
<keyword evidence="3" id="KW-1185">Reference proteome</keyword>
<reference evidence="2 3" key="1">
    <citation type="submission" date="2019-06" db="EMBL/GenBank/DDBJ databases">
        <title>Whole genome sequence for Cellvibrionaceae sp. R142.</title>
        <authorList>
            <person name="Wang G."/>
        </authorList>
    </citation>
    <scope>NUCLEOTIDE SEQUENCE [LARGE SCALE GENOMIC DNA]</scope>
    <source>
        <strain evidence="2 3">R142</strain>
    </source>
</reference>
<dbReference type="OrthoDB" id="7065616at2"/>
<feature type="transmembrane region" description="Helical" evidence="1">
    <location>
        <begin position="52"/>
        <end position="71"/>
    </location>
</feature>
<evidence type="ECO:0008006" key="4">
    <source>
        <dbReference type="Google" id="ProtNLM"/>
    </source>
</evidence>
<dbReference type="AlphaFoldDB" id="A0A545SKP0"/>
<dbReference type="Proteomes" id="UP000319732">
    <property type="component" value="Unassembled WGS sequence"/>
</dbReference>
<name>A0A545SKP0_9GAMM</name>
<protein>
    <recommendedName>
        <fullName evidence="4">DUF2569 domain-containing protein</fullName>
    </recommendedName>
</protein>
<gene>
    <name evidence="2" type="ORF">FKG94_28590</name>
</gene>
<feature type="transmembrane region" description="Helical" evidence="1">
    <location>
        <begin position="111"/>
        <end position="133"/>
    </location>
</feature>